<dbReference type="EMBL" id="RCMI01000058">
    <property type="protein sequence ID" value="KAG2938907.1"/>
    <property type="molecule type" value="Genomic_DNA"/>
</dbReference>
<dbReference type="Proteomes" id="UP000760860">
    <property type="component" value="Unassembled WGS sequence"/>
</dbReference>
<evidence type="ECO:0000313" key="5">
    <source>
        <dbReference type="EMBL" id="KAG3215260.1"/>
    </source>
</evidence>
<evidence type="ECO:0000313" key="3">
    <source>
        <dbReference type="EMBL" id="KAG2945341.1"/>
    </source>
</evidence>
<comment type="caution">
    <text evidence="6">The sequence shown here is derived from an EMBL/GenBank/DDBJ whole genome shotgun (WGS) entry which is preliminary data.</text>
</comment>
<proteinExistence type="predicted"/>
<accession>A0A329RZY1</accession>
<protein>
    <submittedName>
        <fullName evidence="6">Uncharacterized protein</fullName>
    </submittedName>
</protein>
<dbReference type="Proteomes" id="UP000251314">
    <property type="component" value="Unassembled WGS sequence"/>
</dbReference>
<dbReference type="Proteomes" id="UP000697107">
    <property type="component" value="Unassembled WGS sequence"/>
</dbReference>
<organism evidence="6 7">
    <name type="scientific">Phytophthora cactorum</name>
    <dbReference type="NCBI Taxonomy" id="29920"/>
    <lineage>
        <taxon>Eukaryota</taxon>
        <taxon>Sar</taxon>
        <taxon>Stramenopiles</taxon>
        <taxon>Oomycota</taxon>
        <taxon>Peronosporomycetes</taxon>
        <taxon>Peronosporales</taxon>
        <taxon>Peronosporaceae</taxon>
        <taxon>Phytophthora</taxon>
    </lineage>
</organism>
<reference evidence="1" key="2">
    <citation type="submission" date="2018-10" db="EMBL/GenBank/DDBJ databases">
        <title>Effector identification in a new, highly contiguous assembly of the strawberry crown rot pathogen Phytophthora cactorum.</title>
        <authorList>
            <person name="Armitage A.D."/>
            <person name="Nellist C.F."/>
            <person name="Bates H."/>
            <person name="Vickerstaff R.J."/>
            <person name="Harrison R.J."/>
        </authorList>
    </citation>
    <scope>NUCLEOTIDE SEQUENCE</scope>
    <source>
        <strain evidence="1">15-7</strain>
        <strain evidence="2">4032</strain>
        <strain evidence="3">4040</strain>
        <strain evidence="4">P415</strain>
        <strain evidence="5">P421</strain>
    </source>
</reference>
<dbReference type="Proteomes" id="UP000736787">
    <property type="component" value="Unassembled WGS sequence"/>
</dbReference>
<dbReference type="EMBL" id="RCMV01000570">
    <property type="protein sequence ID" value="KAG3215260.1"/>
    <property type="molecule type" value="Genomic_DNA"/>
</dbReference>
<dbReference type="Proteomes" id="UP000774804">
    <property type="component" value="Unassembled WGS sequence"/>
</dbReference>
<dbReference type="VEuPathDB" id="FungiDB:PC110_g13566"/>
<dbReference type="Proteomes" id="UP000735874">
    <property type="component" value="Unassembled WGS sequence"/>
</dbReference>
<evidence type="ECO:0000313" key="6">
    <source>
        <dbReference type="EMBL" id="RAW30055.1"/>
    </source>
</evidence>
<dbReference type="EMBL" id="MJFZ01000391">
    <property type="protein sequence ID" value="RAW30055.1"/>
    <property type="molecule type" value="Genomic_DNA"/>
</dbReference>
<dbReference type="AlphaFoldDB" id="A0A329RZY1"/>
<sequence>MSKTSPGVTNKLAFHGKKSLLAGWKDKIKAHLAARSDALVVTELQARRQVPVARYEDALLREPVVQDLGANPSDEELIAHELQMAFVRQQASYIKDLLNLTLPAGFADERLIQRSVHEIWRAVEKRYGLNTAFGVVELVENSRGL</sequence>
<gene>
    <name evidence="6" type="ORF">PC110_g13566</name>
    <name evidence="1" type="ORF">PC113_g15569</name>
    <name evidence="2" type="ORF">PC115_g3466</name>
    <name evidence="3" type="ORF">PC117_g8547</name>
    <name evidence="4" type="ORF">PC118_g7309</name>
    <name evidence="5" type="ORF">PC129_g13843</name>
</gene>
<dbReference type="EMBL" id="RCMK01000185">
    <property type="protein sequence ID" value="KAG2945341.1"/>
    <property type="molecule type" value="Genomic_DNA"/>
</dbReference>
<dbReference type="OrthoDB" id="113102at2759"/>
<evidence type="ECO:0000313" key="1">
    <source>
        <dbReference type="EMBL" id="KAG2851838.1"/>
    </source>
</evidence>
<evidence type="ECO:0000313" key="7">
    <source>
        <dbReference type="Proteomes" id="UP000251314"/>
    </source>
</evidence>
<reference evidence="6 7" key="1">
    <citation type="submission" date="2018-01" db="EMBL/GenBank/DDBJ databases">
        <title>Draft genome of the strawberry crown rot pathogen Phytophthora cactorum.</title>
        <authorList>
            <person name="Armitage A.D."/>
            <person name="Lysoe E."/>
            <person name="Nellist C.F."/>
            <person name="Harrison R.J."/>
            <person name="Brurberg M.B."/>
        </authorList>
    </citation>
    <scope>NUCLEOTIDE SEQUENCE [LARGE SCALE GENOMIC DNA]</scope>
    <source>
        <strain evidence="6 7">10300</strain>
    </source>
</reference>
<evidence type="ECO:0000313" key="2">
    <source>
        <dbReference type="EMBL" id="KAG2938907.1"/>
    </source>
</evidence>
<name>A0A329RZY1_9STRA</name>
<dbReference type="EMBL" id="RCMG01000581">
    <property type="protein sequence ID" value="KAG2851838.1"/>
    <property type="molecule type" value="Genomic_DNA"/>
</dbReference>
<keyword evidence="7" id="KW-1185">Reference proteome</keyword>
<dbReference type="EMBL" id="RCML01000172">
    <property type="protein sequence ID" value="KAG2987422.1"/>
    <property type="molecule type" value="Genomic_DNA"/>
</dbReference>
<evidence type="ECO:0000313" key="4">
    <source>
        <dbReference type="EMBL" id="KAG2987422.1"/>
    </source>
</evidence>